<protein>
    <submittedName>
        <fullName evidence="1">Mitochondrial escape protein 2-1</fullName>
    </submittedName>
</protein>
<name>A0AB34PLK2_CANAX</name>
<accession>A0AB34PLK2</accession>
<gene>
    <name evidence="1" type="ORF">MG3_05734</name>
</gene>
<dbReference type="AlphaFoldDB" id="A0AB34PLK2"/>
<organism evidence="1 2">
    <name type="scientific">Candida albicans P78048</name>
    <dbReference type="NCBI Taxonomy" id="1094989"/>
    <lineage>
        <taxon>Eukaryota</taxon>
        <taxon>Fungi</taxon>
        <taxon>Dikarya</taxon>
        <taxon>Ascomycota</taxon>
        <taxon>Saccharomycotina</taxon>
        <taxon>Pichiomycetes</taxon>
        <taxon>Debaryomycetaceae</taxon>
        <taxon>Candida/Lodderomyces clade</taxon>
        <taxon>Candida</taxon>
    </lineage>
</organism>
<evidence type="ECO:0000313" key="1">
    <source>
        <dbReference type="EMBL" id="KGR03326.1"/>
    </source>
</evidence>
<proteinExistence type="predicted"/>
<reference evidence="1 2" key="1">
    <citation type="submission" date="2013-12" db="EMBL/GenBank/DDBJ databases">
        <title>The Genome Sequence of Candida albicans P78048.</title>
        <authorList>
            <consortium name="The Broad Institute Genome Sequencing Platform"/>
            <consortium name="The Broad Institute Genome Sequencing Center for Infectious Disease"/>
            <person name="Cuomo C."/>
            <person name="Bennett R."/>
            <person name="Hirakawa M."/>
            <person name="Noverr M."/>
            <person name="Mitchell A."/>
            <person name="Young S.K."/>
            <person name="Zeng Q."/>
            <person name="Gargeya S."/>
            <person name="Fitzgerald M."/>
            <person name="Abouelleil A."/>
            <person name="Alvarado L."/>
            <person name="Berlin A.M."/>
            <person name="Chapman S.B."/>
            <person name="Dewar J."/>
            <person name="Goldberg J."/>
            <person name="Griggs A."/>
            <person name="Gujja S."/>
            <person name="Hansen M."/>
            <person name="Howarth C."/>
            <person name="Imamovic A."/>
            <person name="Larimer J."/>
            <person name="McCowan C."/>
            <person name="Murphy C."/>
            <person name="Pearson M."/>
            <person name="Priest M."/>
            <person name="Roberts A."/>
            <person name="Saif S."/>
            <person name="Shea T."/>
            <person name="Sykes S."/>
            <person name="Wortman J."/>
            <person name="Nusbaum C."/>
            <person name="Birren B."/>
        </authorList>
    </citation>
    <scope>NUCLEOTIDE SEQUENCE [LARGE SCALE GENOMIC DNA]</scope>
    <source>
        <strain evidence="1 2">P78048</strain>
    </source>
</reference>
<comment type="caution">
    <text evidence="1">The sequence shown here is derived from an EMBL/GenBank/DDBJ whole genome shotgun (WGS) entry which is preliminary data.</text>
</comment>
<sequence length="66" mass="7387">EAAKIQKLEEELEKIYKIGKVDGRIDYVSQKIEASNKKILDLEKQAADVASYTGKPDGKSFLGIKF</sequence>
<dbReference type="EMBL" id="AJIX01000048">
    <property type="protein sequence ID" value="KGR03326.1"/>
    <property type="molecule type" value="Genomic_DNA"/>
</dbReference>
<dbReference type="Proteomes" id="UP000030161">
    <property type="component" value="Unassembled WGS sequence"/>
</dbReference>
<feature type="non-terminal residue" evidence="1">
    <location>
        <position position="1"/>
    </location>
</feature>
<evidence type="ECO:0000313" key="2">
    <source>
        <dbReference type="Proteomes" id="UP000030161"/>
    </source>
</evidence>